<evidence type="ECO:0000313" key="1">
    <source>
        <dbReference type="EMBL" id="MCE5166296.1"/>
    </source>
</evidence>
<proteinExistence type="predicted"/>
<reference evidence="1 2" key="1">
    <citation type="journal article" date="2021" name="BMC Genomics">
        <title>Datura genome reveals duplications of psychoactive alkaloid biosynthetic genes and high mutation rate following tissue culture.</title>
        <authorList>
            <person name="Rajewski A."/>
            <person name="Carter-House D."/>
            <person name="Stajich J."/>
            <person name="Litt A."/>
        </authorList>
    </citation>
    <scope>NUCLEOTIDE SEQUENCE [LARGE SCALE GENOMIC DNA]</scope>
    <source>
        <strain evidence="1">AR-01</strain>
    </source>
</reference>
<protein>
    <submittedName>
        <fullName evidence="1">Uncharacterized protein</fullName>
    </submittedName>
</protein>
<dbReference type="EMBL" id="JACEIK010021161">
    <property type="protein sequence ID" value="MCE5166296.1"/>
    <property type="molecule type" value="Genomic_DNA"/>
</dbReference>
<comment type="caution">
    <text evidence="1">The sequence shown here is derived from an EMBL/GenBank/DDBJ whole genome shotgun (WGS) entry which is preliminary data.</text>
</comment>
<sequence length="129" mass="14750">VLLQPPLEHLPSPFLLDRVNYPLKRHHQIGQLAHTIEAKDQQHANSDTLRKLSDRIAQLKSSSNCDITTLRVDILVLQKDVDQLKSNALDFLLVDSDNAQTHTSWQSMKRMLLVKNPTKRLGSNPKEIR</sequence>
<dbReference type="Proteomes" id="UP000823775">
    <property type="component" value="Unassembled WGS sequence"/>
</dbReference>
<name>A0ABS8Y6K6_DATST</name>
<accession>A0ABS8Y6K6</accession>
<evidence type="ECO:0000313" key="2">
    <source>
        <dbReference type="Proteomes" id="UP000823775"/>
    </source>
</evidence>
<organism evidence="1 2">
    <name type="scientific">Datura stramonium</name>
    <name type="common">Jimsonweed</name>
    <name type="synonym">Common thornapple</name>
    <dbReference type="NCBI Taxonomy" id="4076"/>
    <lineage>
        <taxon>Eukaryota</taxon>
        <taxon>Viridiplantae</taxon>
        <taxon>Streptophyta</taxon>
        <taxon>Embryophyta</taxon>
        <taxon>Tracheophyta</taxon>
        <taxon>Spermatophyta</taxon>
        <taxon>Magnoliopsida</taxon>
        <taxon>eudicotyledons</taxon>
        <taxon>Gunneridae</taxon>
        <taxon>Pentapetalae</taxon>
        <taxon>asterids</taxon>
        <taxon>lamiids</taxon>
        <taxon>Solanales</taxon>
        <taxon>Solanaceae</taxon>
        <taxon>Solanoideae</taxon>
        <taxon>Datureae</taxon>
        <taxon>Datura</taxon>
    </lineage>
</organism>
<feature type="non-terminal residue" evidence="1">
    <location>
        <position position="1"/>
    </location>
</feature>
<gene>
    <name evidence="1" type="ORF">HAX54_017109</name>
</gene>
<keyword evidence="2" id="KW-1185">Reference proteome</keyword>